<comment type="cofactor">
    <cofactor evidence="1">
        <name>NAD(+)</name>
        <dbReference type="ChEBI" id="CHEBI:57540"/>
    </cofactor>
</comment>
<name>A0ABM7TKM2_9BURK</name>
<evidence type="ECO:0000259" key="7">
    <source>
        <dbReference type="Pfam" id="PF01761"/>
    </source>
</evidence>
<feature type="domain" description="3-dehydroquinate synthase N-terminal" evidence="7">
    <location>
        <begin position="82"/>
        <end position="193"/>
    </location>
</feature>
<keyword evidence="3" id="KW-0479">Metal-binding</keyword>
<dbReference type="CDD" id="cd08197">
    <property type="entry name" value="DOIS"/>
    <property type="match status" value="1"/>
</dbReference>
<evidence type="ECO:0000256" key="2">
    <source>
        <dbReference type="ARBA" id="ARBA00001941"/>
    </source>
</evidence>
<protein>
    <submittedName>
        <fullName evidence="9">3-dehydroquinate synthase</fullName>
    </submittedName>
</protein>
<evidence type="ECO:0000256" key="3">
    <source>
        <dbReference type="ARBA" id="ARBA00022723"/>
    </source>
</evidence>
<dbReference type="InterPro" id="IPR056179">
    <property type="entry name" value="DHQS_C"/>
</dbReference>
<evidence type="ECO:0000256" key="1">
    <source>
        <dbReference type="ARBA" id="ARBA00001911"/>
    </source>
</evidence>
<evidence type="ECO:0000256" key="5">
    <source>
        <dbReference type="ARBA" id="ARBA00023239"/>
    </source>
</evidence>
<evidence type="ECO:0000256" key="4">
    <source>
        <dbReference type="ARBA" id="ARBA00023027"/>
    </source>
</evidence>
<keyword evidence="5" id="KW-0456">Lyase</keyword>
<keyword evidence="10" id="KW-1185">Reference proteome</keyword>
<keyword evidence="6" id="KW-0170">Cobalt</keyword>
<evidence type="ECO:0000313" key="9">
    <source>
        <dbReference type="EMBL" id="BCZ78690.1"/>
    </source>
</evidence>
<dbReference type="Gene3D" id="1.20.1090.10">
    <property type="entry name" value="Dehydroquinate synthase-like - alpha domain"/>
    <property type="match status" value="1"/>
</dbReference>
<accession>A0ABM7TKM2</accession>
<dbReference type="InterPro" id="IPR030963">
    <property type="entry name" value="DHQ_synth_fam"/>
</dbReference>
<reference evidence="9 10" key="1">
    <citation type="journal article" date="2022" name="Front. Microbiol.">
        <title>Identification and characterization of a novel class of self-sufficient cytochrome P450 hydroxylase involved in cyclohexanecarboxylate degradation in Paraburkholderia terrae strain KU-64.</title>
        <authorList>
            <person name="Yamamoto T."/>
            <person name="Hasegawa Y."/>
            <person name="Iwaki H."/>
        </authorList>
    </citation>
    <scope>NUCLEOTIDE SEQUENCE [LARGE SCALE GENOMIC DNA]</scope>
    <source>
        <strain evidence="9 10">KU-64</strain>
    </source>
</reference>
<dbReference type="PIRSF" id="PIRSF001455">
    <property type="entry name" value="DHQ_synth"/>
    <property type="match status" value="1"/>
</dbReference>
<evidence type="ECO:0000259" key="8">
    <source>
        <dbReference type="Pfam" id="PF24621"/>
    </source>
</evidence>
<organism evidence="9 10">
    <name type="scientific">Paraburkholderia terrae</name>
    <dbReference type="NCBI Taxonomy" id="311230"/>
    <lineage>
        <taxon>Bacteria</taxon>
        <taxon>Pseudomonadati</taxon>
        <taxon>Pseudomonadota</taxon>
        <taxon>Betaproteobacteria</taxon>
        <taxon>Burkholderiales</taxon>
        <taxon>Burkholderiaceae</taxon>
        <taxon>Paraburkholderia</taxon>
    </lineage>
</organism>
<sequence length="389" mass="43698">MHQSHMSEQTDVRHFNFHADKKLESEVVVQKDSLRHLDAMGVFDHIRKESKHLLVTDKNVEKLYLRRVLECIERSGRSVRTLVVPASESSKSFKIYSQLVEKALDYGFDKHSVIFSLGGGVVNNLAGFLASTLYRGIGLVHFPTSLLSQVDAAIDFKQAINFDHGKNLIGSYYPASKIIVDPLVLRTLDVRLIRDGLAEAIKHAICQDTKFLSFIMSNSEHLVDADFLTEVVRKSIELKLEVMSGDLDSDYDETLKQYGHAIGHAVEHLSEGDVYHGEAISIGMCVSAEVALLLGLSDEETVEMHYDVFRRIGLPTTVPEAFSLSDLWEKIRYDKHFLSGKAYMGLVRTAGVMAPTNNGNFGHYIEQSVIFEAIEKNRRQGQRDALRVS</sequence>
<dbReference type="Pfam" id="PF01761">
    <property type="entry name" value="DHQ_synthase"/>
    <property type="match status" value="1"/>
</dbReference>
<evidence type="ECO:0000313" key="10">
    <source>
        <dbReference type="Proteomes" id="UP001319874"/>
    </source>
</evidence>
<dbReference type="PANTHER" id="PTHR43622">
    <property type="entry name" value="3-DEHYDROQUINATE SYNTHASE"/>
    <property type="match status" value="1"/>
</dbReference>
<dbReference type="Pfam" id="PF24621">
    <property type="entry name" value="DHQS_C"/>
    <property type="match status" value="1"/>
</dbReference>
<dbReference type="Gene3D" id="3.40.50.1970">
    <property type="match status" value="1"/>
</dbReference>
<proteinExistence type="predicted"/>
<dbReference type="EMBL" id="AP024955">
    <property type="protein sequence ID" value="BCZ78690.1"/>
    <property type="molecule type" value="Genomic_DNA"/>
</dbReference>
<keyword evidence="4" id="KW-0520">NAD</keyword>
<dbReference type="InterPro" id="IPR030960">
    <property type="entry name" value="DHQS/DOIS_N"/>
</dbReference>
<comment type="cofactor">
    <cofactor evidence="2">
        <name>Co(2+)</name>
        <dbReference type="ChEBI" id="CHEBI:48828"/>
    </cofactor>
</comment>
<feature type="domain" description="3-dehydroquinate synthase C-terminal" evidence="8">
    <location>
        <begin position="196"/>
        <end position="336"/>
    </location>
</feature>
<dbReference type="PANTHER" id="PTHR43622:SF1">
    <property type="entry name" value="3-DEHYDROQUINATE SYNTHASE"/>
    <property type="match status" value="1"/>
</dbReference>
<gene>
    <name evidence="9" type="primary">aroB_1</name>
    <name evidence="9" type="ORF">PTKU64_23650</name>
</gene>
<evidence type="ECO:0000256" key="6">
    <source>
        <dbReference type="ARBA" id="ARBA00023285"/>
    </source>
</evidence>
<dbReference type="SUPFAM" id="SSF56796">
    <property type="entry name" value="Dehydroquinate synthase-like"/>
    <property type="match status" value="1"/>
</dbReference>
<dbReference type="InterPro" id="IPR050071">
    <property type="entry name" value="Dehydroquinate_synthase"/>
</dbReference>
<dbReference type="Proteomes" id="UP001319874">
    <property type="component" value="Chromosome 1"/>
</dbReference>